<keyword evidence="4" id="KW-0046">Antibiotic resistance</keyword>
<dbReference type="InterPro" id="IPR050179">
    <property type="entry name" value="Trans_hexapeptide_repeat"/>
</dbReference>
<dbReference type="InterPro" id="IPR018357">
    <property type="entry name" value="Hexapep_transf_CS"/>
</dbReference>
<dbReference type="EMBL" id="JAAHFQ010000236">
    <property type="protein sequence ID" value="NER28602.1"/>
    <property type="molecule type" value="Genomic_DNA"/>
</dbReference>
<sequence length="217" mass="24589">MTNNKNNYGPDPCHTYPLKDYKGLCYLKNIVKNPNIIVGEYTYYDDFNNPENFENNVLYLFDFIGDKLIIGKFCAIASGAKFIMNGGNHQLDSFTTYPFSIFGNSWEKAEPDTWPYKGDTIIGNDVWIGYEALIMPGVQVGDGAVIASKSVVTKDIPAYTIVGGNPAQTIRKRFNPEVIETLLEIQWWNWDINKISENLKILCSSDFESLKKLAENK</sequence>
<dbReference type="GO" id="GO:0043886">
    <property type="term" value="F:structural constituent of carboxysome shell"/>
    <property type="evidence" value="ECO:0007669"/>
    <property type="project" value="UniProtKB-ARBA"/>
</dbReference>
<evidence type="ECO:0000256" key="3">
    <source>
        <dbReference type="ARBA" id="ARBA00022737"/>
    </source>
</evidence>
<reference evidence="6" key="1">
    <citation type="submission" date="2019-11" db="EMBL/GenBank/DDBJ databases">
        <title>Genomic insights into an expanded diversity of filamentous marine cyanobacteria reveals the extraordinary biosynthetic potential of Moorea and Okeania.</title>
        <authorList>
            <person name="Ferreira Leao T."/>
            <person name="Wang M."/>
            <person name="Moss N."/>
            <person name="Da Silva R."/>
            <person name="Sanders J."/>
            <person name="Nurk S."/>
            <person name="Gurevich A."/>
            <person name="Humphrey G."/>
            <person name="Reher R."/>
            <person name="Zhu Q."/>
            <person name="Belda-Ferre P."/>
            <person name="Glukhov E."/>
            <person name="Rex R."/>
            <person name="Dorrestein P.C."/>
            <person name="Knight R."/>
            <person name="Pevzner P."/>
            <person name="Gerwick W.H."/>
            <person name="Gerwick L."/>
        </authorList>
    </citation>
    <scope>NUCLEOTIDE SEQUENCE</scope>
    <source>
        <strain evidence="6">SIO1C4</strain>
    </source>
</reference>
<dbReference type="PROSITE" id="PS00101">
    <property type="entry name" value="HEXAPEP_TRANSFERASES"/>
    <property type="match status" value="1"/>
</dbReference>
<proteinExistence type="inferred from homology"/>
<keyword evidence="2 6" id="KW-0808">Transferase</keyword>
<dbReference type="InterPro" id="IPR001451">
    <property type="entry name" value="Hexapep"/>
</dbReference>
<dbReference type="InterPro" id="IPR011004">
    <property type="entry name" value="Trimer_LpxA-like_sf"/>
</dbReference>
<dbReference type="PANTHER" id="PTHR43300">
    <property type="entry name" value="ACETYLTRANSFERASE"/>
    <property type="match status" value="1"/>
</dbReference>
<accession>A0A6B3NDB6</accession>
<evidence type="ECO:0000256" key="4">
    <source>
        <dbReference type="ARBA" id="ARBA00023251"/>
    </source>
</evidence>
<organism evidence="6">
    <name type="scientific">Symploca sp. SIO1C4</name>
    <dbReference type="NCBI Taxonomy" id="2607765"/>
    <lineage>
        <taxon>Bacteria</taxon>
        <taxon>Bacillati</taxon>
        <taxon>Cyanobacteriota</taxon>
        <taxon>Cyanophyceae</taxon>
        <taxon>Coleofasciculales</taxon>
        <taxon>Coleofasciculaceae</taxon>
        <taxon>Symploca</taxon>
    </lineage>
</organism>
<dbReference type="CDD" id="cd03349">
    <property type="entry name" value="LbH_XAT"/>
    <property type="match status" value="1"/>
</dbReference>
<keyword evidence="3" id="KW-0677">Repeat</keyword>
<evidence type="ECO:0000313" key="6">
    <source>
        <dbReference type="EMBL" id="NER28602.1"/>
    </source>
</evidence>
<dbReference type="PANTHER" id="PTHR43300:SF11">
    <property type="entry name" value="ACETYLTRANSFERASE RV3034C-RELATED"/>
    <property type="match status" value="1"/>
</dbReference>
<dbReference type="FunFam" id="2.160.10.10:FF:000037">
    <property type="entry name" value="Streptogramin A acetyltransferase"/>
    <property type="match status" value="1"/>
</dbReference>
<dbReference type="Gene3D" id="2.160.10.10">
    <property type="entry name" value="Hexapeptide repeat proteins"/>
    <property type="match status" value="1"/>
</dbReference>
<dbReference type="AlphaFoldDB" id="A0A6B3NDB6"/>
<keyword evidence="5" id="KW-0012">Acyltransferase</keyword>
<comment type="caution">
    <text evidence="6">The sequence shown here is derived from an EMBL/GenBank/DDBJ whole genome shotgun (WGS) entry which is preliminary data.</text>
</comment>
<comment type="similarity">
    <text evidence="1">Belongs to the transferase hexapeptide repeat family.</text>
</comment>
<protein>
    <submittedName>
        <fullName evidence="6">Vat family streptogramin A O-acetyltransferase</fullName>
    </submittedName>
</protein>
<dbReference type="GO" id="GO:0046677">
    <property type="term" value="P:response to antibiotic"/>
    <property type="evidence" value="ECO:0007669"/>
    <property type="project" value="UniProtKB-KW"/>
</dbReference>
<gene>
    <name evidence="6" type="primary">vat</name>
    <name evidence="6" type="ORF">F6J89_13460</name>
</gene>
<dbReference type="Pfam" id="PF00132">
    <property type="entry name" value="Hexapep"/>
    <property type="match status" value="1"/>
</dbReference>
<evidence type="ECO:0000256" key="5">
    <source>
        <dbReference type="ARBA" id="ARBA00023315"/>
    </source>
</evidence>
<name>A0A6B3NDB6_9CYAN</name>
<dbReference type="GO" id="GO:0031470">
    <property type="term" value="C:carboxysome"/>
    <property type="evidence" value="ECO:0007669"/>
    <property type="project" value="UniProtKB-ARBA"/>
</dbReference>
<evidence type="ECO:0000256" key="2">
    <source>
        <dbReference type="ARBA" id="ARBA00022679"/>
    </source>
</evidence>
<dbReference type="SUPFAM" id="SSF51161">
    <property type="entry name" value="Trimeric LpxA-like enzymes"/>
    <property type="match status" value="1"/>
</dbReference>
<dbReference type="GO" id="GO:0016746">
    <property type="term" value="F:acyltransferase activity"/>
    <property type="evidence" value="ECO:0007669"/>
    <property type="project" value="UniProtKB-KW"/>
</dbReference>
<evidence type="ECO:0000256" key="1">
    <source>
        <dbReference type="ARBA" id="ARBA00007274"/>
    </source>
</evidence>
<dbReference type="NCBIfam" id="NF000311">
    <property type="entry name" value="Vat_ABCDEFH"/>
    <property type="match status" value="1"/>
</dbReference>